<dbReference type="EMBL" id="RQFK01000038">
    <property type="protein sequence ID" value="TGK77543.1"/>
    <property type="molecule type" value="Genomic_DNA"/>
</dbReference>
<evidence type="ECO:0000256" key="1">
    <source>
        <dbReference type="SAM" id="Phobius"/>
    </source>
</evidence>
<evidence type="ECO:0000313" key="2">
    <source>
        <dbReference type="EMBL" id="TGK77543.1"/>
    </source>
</evidence>
<dbReference type="AlphaFoldDB" id="A0A4R9HZQ9"/>
<keyword evidence="3" id="KW-1185">Reference proteome</keyword>
<dbReference type="OrthoDB" id="337141at2"/>
<reference evidence="2" key="1">
    <citation type="journal article" date="2019" name="PLoS Negl. Trop. Dis.">
        <title>Revisiting the worldwide diversity of Leptospira species in the environment.</title>
        <authorList>
            <person name="Vincent A.T."/>
            <person name="Schiettekatte O."/>
            <person name="Bourhy P."/>
            <person name="Veyrier F.J."/>
            <person name="Picardeau M."/>
        </authorList>
    </citation>
    <scope>NUCLEOTIDE SEQUENCE [LARGE SCALE GENOMIC DNA]</scope>
    <source>
        <strain evidence="2">201800287</strain>
    </source>
</reference>
<name>A0A4R9HZQ9_9LEPT</name>
<keyword evidence="1" id="KW-1133">Transmembrane helix</keyword>
<sequence>MDYPNNMEYLKEFSERLRSYLILSGIHNELIIAEVLNDFFKSTDLSFSFESDWELWLNNIENKQLIKVHSLLLPDRSWQFGSMIPQSAEWRRDTQQTKQSIVGSLKPLFIIASIFLWSFLYYIIIFRLL</sequence>
<accession>A0A4R9HZQ9</accession>
<protein>
    <submittedName>
        <fullName evidence="2">Uncharacterized protein</fullName>
    </submittedName>
</protein>
<organism evidence="2 3">
    <name type="scientific">Leptospira noumeaensis</name>
    <dbReference type="NCBI Taxonomy" id="2484964"/>
    <lineage>
        <taxon>Bacteria</taxon>
        <taxon>Pseudomonadati</taxon>
        <taxon>Spirochaetota</taxon>
        <taxon>Spirochaetia</taxon>
        <taxon>Leptospirales</taxon>
        <taxon>Leptospiraceae</taxon>
        <taxon>Leptospira</taxon>
    </lineage>
</organism>
<keyword evidence="1" id="KW-0812">Transmembrane</keyword>
<keyword evidence="1" id="KW-0472">Membrane</keyword>
<evidence type="ECO:0000313" key="3">
    <source>
        <dbReference type="Proteomes" id="UP000298009"/>
    </source>
</evidence>
<comment type="caution">
    <text evidence="2">The sequence shown here is derived from an EMBL/GenBank/DDBJ whole genome shotgun (WGS) entry which is preliminary data.</text>
</comment>
<dbReference type="Proteomes" id="UP000298009">
    <property type="component" value="Unassembled WGS sequence"/>
</dbReference>
<proteinExistence type="predicted"/>
<feature type="transmembrane region" description="Helical" evidence="1">
    <location>
        <begin position="108"/>
        <end position="128"/>
    </location>
</feature>
<gene>
    <name evidence="2" type="ORF">EHQ24_18875</name>
</gene>